<comment type="subcellular location">
    <subcellularLocation>
        <location evidence="1">Membrane</location>
    </subcellularLocation>
</comment>
<dbReference type="InterPro" id="IPR029067">
    <property type="entry name" value="CDC48_domain_2-like_sf"/>
</dbReference>
<dbReference type="PROSITE" id="PS00674">
    <property type="entry name" value="AAA"/>
    <property type="match status" value="1"/>
</dbReference>
<dbReference type="Gene3D" id="3.10.330.10">
    <property type="match status" value="1"/>
</dbReference>
<dbReference type="AlphaFoldDB" id="F9WHE4"/>
<dbReference type="EMBL" id="CAEQ01002419">
    <property type="protein sequence ID" value="CCD16737.1"/>
    <property type="molecule type" value="Genomic_DNA"/>
</dbReference>
<dbReference type="InterPro" id="IPR003593">
    <property type="entry name" value="AAA+_ATPase"/>
</dbReference>
<dbReference type="InterPro" id="IPR027417">
    <property type="entry name" value="P-loop_NTPase"/>
</dbReference>
<evidence type="ECO:0000313" key="11">
    <source>
        <dbReference type="Proteomes" id="UP000000702"/>
    </source>
</evidence>
<dbReference type="GO" id="GO:0005778">
    <property type="term" value="C:peroxisomal membrane"/>
    <property type="evidence" value="ECO:0007669"/>
    <property type="project" value="TreeGrafter"/>
</dbReference>
<dbReference type="GO" id="GO:0005829">
    <property type="term" value="C:cytosol"/>
    <property type="evidence" value="ECO:0007669"/>
    <property type="project" value="TreeGrafter"/>
</dbReference>
<dbReference type="InterPro" id="IPR003960">
    <property type="entry name" value="ATPase_AAA_CS"/>
</dbReference>
<accession>F9WHE4</accession>
<dbReference type="Pfam" id="PF00004">
    <property type="entry name" value="AAA"/>
    <property type="match status" value="2"/>
</dbReference>
<dbReference type="InterPro" id="IPR003959">
    <property type="entry name" value="ATPase_AAA_core"/>
</dbReference>
<evidence type="ECO:0000259" key="9">
    <source>
        <dbReference type="SMART" id="SM00382"/>
    </source>
</evidence>
<dbReference type="Proteomes" id="UP000000702">
    <property type="component" value="Unassembled WGS sequence"/>
</dbReference>
<dbReference type="VEuPathDB" id="TriTrypDB:TcIL3000_0_16420"/>
<dbReference type="SMART" id="SM00382">
    <property type="entry name" value="AAA"/>
    <property type="match status" value="2"/>
</dbReference>
<keyword evidence="3" id="KW-0547">Nucleotide-binding</keyword>
<feature type="domain" description="AAA+ ATPase" evidence="9">
    <location>
        <begin position="613"/>
        <end position="749"/>
    </location>
</feature>
<evidence type="ECO:0000256" key="3">
    <source>
        <dbReference type="ARBA" id="ARBA00022741"/>
    </source>
</evidence>
<dbReference type="GO" id="GO:0016558">
    <property type="term" value="P:protein import into peroxisome matrix"/>
    <property type="evidence" value="ECO:0007669"/>
    <property type="project" value="TreeGrafter"/>
</dbReference>
<dbReference type="SUPFAM" id="SSF54585">
    <property type="entry name" value="Cdc48 domain 2-like"/>
    <property type="match status" value="1"/>
</dbReference>
<evidence type="ECO:0000256" key="8">
    <source>
        <dbReference type="ARBA" id="ARBA00034532"/>
    </source>
</evidence>
<proteinExistence type="inferred from homology"/>
<name>F9WHE4_TRYCI</name>
<dbReference type="SUPFAM" id="SSF52540">
    <property type="entry name" value="P-loop containing nucleoside triphosphate hydrolases"/>
    <property type="match status" value="2"/>
</dbReference>
<keyword evidence="4" id="KW-0378">Hydrolase</keyword>
<keyword evidence="11" id="KW-1185">Reference proteome</keyword>
<gene>
    <name evidence="10" type="ORF">TCIL3000_0_16420</name>
</gene>
<dbReference type="OMA" id="HFVIATR"/>
<feature type="domain" description="AAA+ ATPase" evidence="9">
    <location>
        <begin position="358"/>
        <end position="497"/>
    </location>
</feature>
<dbReference type="PANTHER" id="PTHR23077">
    <property type="entry name" value="AAA-FAMILY ATPASE"/>
    <property type="match status" value="1"/>
</dbReference>
<keyword evidence="5" id="KW-0067">ATP-binding</keyword>
<protein>
    <recommendedName>
        <fullName evidence="8">Peroxisomal ATPase PEX1</fullName>
    </recommendedName>
    <alternativeName>
        <fullName evidence="7">Peroxin-1</fullName>
    </alternativeName>
</protein>
<dbReference type="Pfam" id="PF09262">
    <property type="entry name" value="PEX-1N"/>
    <property type="match status" value="1"/>
</dbReference>
<evidence type="ECO:0000256" key="4">
    <source>
        <dbReference type="ARBA" id="ARBA00022801"/>
    </source>
</evidence>
<dbReference type="Gene3D" id="1.10.8.60">
    <property type="match status" value="1"/>
</dbReference>
<reference evidence="11" key="1">
    <citation type="submission" date="2011-07" db="EMBL/GenBank/DDBJ databases">
        <title>Divergent evolution of antigenic variation in African trypanosomes.</title>
        <authorList>
            <person name="Jackson A.P."/>
            <person name="Berry A."/>
            <person name="Allison H.C."/>
            <person name="Burton P."/>
            <person name="Anderson J."/>
            <person name="Aslett M."/>
            <person name="Brown R."/>
            <person name="Corton N."/>
            <person name="Harris D."/>
            <person name="Hauser H."/>
            <person name="Gamble J."/>
            <person name="Gilderthorp R."/>
            <person name="McQuillan J."/>
            <person name="Quail M.A."/>
            <person name="Sanders M."/>
            <person name="Van Tonder A."/>
            <person name="Ginger M.L."/>
            <person name="Donelson J.E."/>
            <person name="Field M.C."/>
            <person name="Barry J.D."/>
            <person name="Berriman M."/>
            <person name="Hertz-Fowler C."/>
        </authorList>
    </citation>
    <scope>NUCLEOTIDE SEQUENCE [LARGE SCALE GENOMIC DNA]</scope>
    <source>
        <strain evidence="11">IL3000</strain>
    </source>
</reference>
<evidence type="ECO:0000256" key="7">
    <source>
        <dbReference type="ARBA" id="ARBA00032509"/>
    </source>
</evidence>
<evidence type="ECO:0000256" key="2">
    <source>
        <dbReference type="ARBA" id="ARBA00006914"/>
    </source>
</evidence>
<sequence>MRVNSFEVSVDPSRTDAFVLASKQFITENLSPYYGRQAPPVVPLRLSDGHRVTYVGCLTHYPHDRGPFKLIISVTIARSLGIADGATMSCTPVFNFTRASSVLVRPSTVDDSEVVEQNALRIEAQLLRQVQVVFPAMTLEVAVFDGVSAKVMVERIQDPMGNEVTSGCAVMSDGTEFVVATRTRHVTQVGSPKWSVLRCKAWGSGVSPVVASNAEIALHVNPTTAVQYQWTDGLVVGFWDLAKASQLVESKEITPSFLRANALRGPVRFTASIPEGICVCPVLRQASNVVVFPNPEETIPDAADKNHASASIFPFSTCVTYDDVVAVHRGAPEELRRHLMCWFETAEKFGAQGRNYGGNGNVLVCGGKGAGKTAIISAVLRELGDVHVAVVQCKSEKKLLQTIQRSLVACAMCAPAALVLDNFDAVAPVQKEHSVEAVSGTTRAILEGALLSSASTLSLHGSGSVVVIATCANRESVNENLRSAFCFTKVIKVEAIDREARLALLKQLFPKEPPQIIEDLGNLMNNYTPFDVKKVSEPIKNSLCEGKGPLYDVARSAIGSFTPLSHTGISFLKNGKASLGSVGGLGEARKVLHDTLVLPMKHPNLFARLPLKTRSGVLLYGAPGCGKTFVVEATVNTENLNCIVVNGPEVFGKYIGQSEEKIRDIFERAQAAAPCVIFFDEFDSVAPQRGVDNSGVTDRVVNQLLCYLDGVESRKDVYVVAASSRPDLIDAALLRPGRLDKAVYCPIPSLADRVEILTVCFKQIEAALTPEEIEEIAGQTTNWTPADLVGLASSANLIVSRRVIERLSVRSGEQDEEDRFSVLNVGKGTTLERIGDSLRPSVRNTSRMKDLDVNRHVTLTDVQQAMATTKPSLTSRQIQEQERLHRLFSRQGKTDVKQAGTKLTSR</sequence>
<evidence type="ECO:0000256" key="5">
    <source>
        <dbReference type="ARBA" id="ARBA00022840"/>
    </source>
</evidence>
<dbReference type="Gene3D" id="3.40.50.300">
    <property type="entry name" value="P-loop containing nucleotide triphosphate hydrolases"/>
    <property type="match status" value="2"/>
</dbReference>
<keyword evidence="6" id="KW-0472">Membrane</keyword>
<evidence type="ECO:0000313" key="10">
    <source>
        <dbReference type="EMBL" id="CCD16737.1"/>
    </source>
</evidence>
<dbReference type="GO" id="GO:0016887">
    <property type="term" value="F:ATP hydrolysis activity"/>
    <property type="evidence" value="ECO:0007669"/>
    <property type="project" value="InterPro"/>
</dbReference>
<dbReference type="InterPro" id="IPR050168">
    <property type="entry name" value="AAA_ATPase_domain"/>
</dbReference>
<dbReference type="PANTHER" id="PTHR23077:SF12">
    <property type="entry name" value="PEROXISOMAL ATPASE PEX1"/>
    <property type="match status" value="1"/>
</dbReference>
<dbReference type="GO" id="GO:0005524">
    <property type="term" value="F:ATP binding"/>
    <property type="evidence" value="ECO:0007669"/>
    <property type="project" value="UniProtKB-KW"/>
</dbReference>
<organism evidence="10 11">
    <name type="scientific">Trypanosoma congolense (strain IL3000)</name>
    <dbReference type="NCBI Taxonomy" id="1068625"/>
    <lineage>
        <taxon>Eukaryota</taxon>
        <taxon>Discoba</taxon>
        <taxon>Euglenozoa</taxon>
        <taxon>Kinetoplastea</taxon>
        <taxon>Metakinetoplastina</taxon>
        <taxon>Trypanosomatida</taxon>
        <taxon>Trypanosomatidae</taxon>
        <taxon>Trypanosoma</taxon>
        <taxon>Nannomonas</taxon>
    </lineage>
</organism>
<reference evidence="10 11" key="2">
    <citation type="journal article" date="2012" name="Proc. Natl. Acad. Sci. U.S.A.">
        <title>Antigenic diversity is generated by distinct evolutionary mechanisms in African trypanosome species.</title>
        <authorList>
            <person name="Jackson A.P."/>
            <person name="Berry A."/>
            <person name="Aslett M."/>
            <person name="Allison H.C."/>
            <person name="Burton P."/>
            <person name="Vavrova-Anderson J."/>
            <person name="Brown R."/>
            <person name="Browne H."/>
            <person name="Corton N."/>
            <person name="Hauser H."/>
            <person name="Gamble J."/>
            <person name="Gilderthorp R."/>
            <person name="Marcello L."/>
            <person name="McQuillan J."/>
            <person name="Otto T.D."/>
            <person name="Quail M.A."/>
            <person name="Sanders M.J."/>
            <person name="van Tonder A."/>
            <person name="Ginger M.L."/>
            <person name="Field M.C."/>
            <person name="Barry J.D."/>
            <person name="Hertz-Fowler C."/>
            <person name="Berriman M."/>
        </authorList>
    </citation>
    <scope>NUCLEOTIDE SEQUENCE [LARGE SCALE GENOMIC DNA]</scope>
    <source>
        <strain evidence="10 11">IL3000</strain>
    </source>
</reference>
<evidence type="ECO:0000256" key="1">
    <source>
        <dbReference type="ARBA" id="ARBA00004370"/>
    </source>
</evidence>
<dbReference type="FunFam" id="3.40.50.300:FF:000149">
    <property type="entry name" value="Nuclear valosin-containing protein-like"/>
    <property type="match status" value="1"/>
</dbReference>
<dbReference type="InterPro" id="IPR015342">
    <property type="entry name" value="PEX1-N_C-lobe"/>
</dbReference>
<comment type="caution">
    <text evidence="10">The sequence shown here is derived from an EMBL/GenBank/DDBJ whole genome shotgun (WGS) entry which is preliminary data.</text>
</comment>
<comment type="similarity">
    <text evidence="2">Belongs to the AAA ATPase family.</text>
</comment>
<evidence type="ECO:0000256" key="6">
    <source>
        <dbReference type="ARBA" id="ARBA00023136"/>
    </source>
</evidence>